<feature type="domain" description="TnsA endonuclease N-terminal" evidence="2">
    <location>
        <begin position="35"/>
        <end position="117"/>
    </location>
</feature>
<dbReference type="Pfam" id="PF08721">
    <property type="entry name" value="Tn7_Tnp_TnsA_C"/>
    <property type="match status" value="1"/>
</dbReference>
<evidence type="ECO:0000313" key="3">
    <source>
        <dbReference type="EMBL" id="NIA56725.1"/>
    </source>
</evidence>
<gene>
    <name evidence="3" type="ORF">HAV22_24180</name>
</gene>
<keyword evidence="3" id="KW-0255">Endonuclease</keyword>
<dbReference type="InterPro" id="IPR014833">
    <property type="entry name" value="TnsA_N"/>
</dbReference>
<comment type="caution">
    <text evidence="3">The sequence shown here is derived from an EMBL/GenBank/DDBJ whole genome shotgun (WGS) entry which is preliminary data.</text>
</comment>
<dbReference type="InterPro" id="IPR011856">
    <property type="entry name" value="tRNA_endonuc-like_dom_sf"/>
</dbReference>
<dbReference type="EMBL" id="JAAQOM010000016">
    <property type="protein sequence ID" value="NIA56725.1"/>
    <property type="molecule type" value="Genomic_DNA"/>
</dbReference>
<dbReference type="InterPro" id="IPR014832">
    <property type="entry name" value="TnsA_C"/>
</dbReference>
<accession>A0ABX0PLC7</accession>
<feature type="domain" description="TnsA endonuclease C-terminal" evidence="1">
    <location>
        <begin position="119"/>
        <end position="191"/>
    </location>
</feature>
<sequence>MSYRSLTGKVVLNSGHSAGFESSLERDWLICLDFDPDVEAILEQPFSLNYQLDGRELRYTPDVLAQYRERDGRIPIVVFEVKPYDEVRLDFAKYRQRFKQMIRYCRERDWRFKIVTERDIRTPYLDNAKFLRKYRRLATQELYREQLLYSLRALGPTTPQALLAMAYLHVEKRMAALPELWRMVARREVSTELNKPLTMHSTIWLGIQHE</sequence>
<name>A0ABX0PLC7_9BURK</name>
<proteinExistence type="predicted"/>
<organism evidence="3 4">
    <name type="scientific">Telluria antibiotica</name>
    <dbReference type="NCBI Taxonomy" id="2717319"/>
    <lineage>
        <taxon>Bacteria</taxon>
        <taxon>Pseudomonadati</taxon>
        <taxon>Pseudomonadota</taxon>
        <taxon>Betaproteobacteria</taxon>
        <taxon>Burkholderiales</taxon>
        <taxon>Oxalobacteraceae</taxon>
        <taxon>Telluria group</taxon>
        <taxon>Telluria</taxon>
    </lineage>
</organism>
<keyword evidence="4" id="KW-1185">Reference proteome</keyword>
<reference evidence="3 4" key="1">
    <citation type="submission" date="2020-03" db="EMBL/GenBank/DDBJ databases">
        <title>Genome sequence of strain Massilia sp. TW-1.</title>
        <authorList>
            <person name="Chaudhary D.K."/>
        </authorList>
    </citation>
    <scope>NUCLEOTIDE SEQUENCE [LARGE SCALE GENOMIC DNA]</scope>
    <source>
        <strain evidence="3 4">TW-1</strain>
    </source>
</reference>
<dbReference type="Pfam" id="PF08722">
    <property type="entry name" value="Tn7_TnsA-like_N"/>
    <property type="match status" value="1"/>
</dbReference>
<evidence type="ECO:0000259" key="2">
    <source>
        <dbReference type="Pfam" id="PF08722"/>
    </source>
</evidence>
<keyword evidence="3" id="KW-0378">Hydrolase</keyword>
<evidence type="ECO:0000259" key="1">
    <source>
        <dbReference type="Pfam" id="PF08721"/>
    </source>
</evidence>
<evidence type="ECO:0000313" key="4">
    <source>
        <dbReference type="Proteomes" id="UP000716322"/>
    </source>
</evidence>
<dbReference type="Gene3D" id="3.40.1350.10">
    <property type="match status" value="1"/>
</dbReference>
<protein>
    <submittedName>
        <fullName evidence="3">Heteromeric transposase endonuclease subunit TnsA</fullName>
    </submittedName>
</protein>
<keyword evidence="3" id="KW-0540">Nuclease</keyword>
<dbReference type="Proteomes" id="UP000716322">
    <property type="component" value="Unassembled WGS sequence"/>
</dbReference>
<dbReference type="GO" id="GO:0004519">
    <property type="term" value="F:endonuclease activity"/>
    <property type="evidence" value="ECO:0007669"/>
    <property type="project" value="UniProtKB-KW"/>
</dbReference>